<name>A0AAV1SKH2_9ROSI</name>
<evidence type="ECO:0000313" key="2">
    <source>
        <dbReference type="EMBL" id="CAK7350983.1"/>
    </source>
</evidence>
<accession>A0AAV1SKH2</accession>
<evidence type="ECO:0000256" key="1">
    <source>
        <dbReference type="SAM" id="MobiDB-lite"/>
    </source>
</evidence>
<protein>
    <submittedName>
        <fullName evidence="2">Uncharacterized protein</fullName>
    </submittedName>
</protein>
<organism evidence="2 3">
    <name type="scientific">Dovyalis caffra</name>
    <dbReference type="NCBI Taxonomy" id="77055"/>
    <lineage>
        <taxon>Eukaryota</taxon>
        <taxon>Viridiplantae</taxon>
        <taxon>Streptophyta</taxon>
        <taxon>Embryophyta</taxon>
        <taxon>Tracheophyta</taxon>
        <taxon>Spermatophyta</taxon>
        <taxon>Magnoliopsida</taxon>
        <taxon>eudicotyledons</taxon>
        <taxon>Gunneridae</taxon>
        <taxon>Pentapetalae</taxon>
        <taxon>rosids</taxon>
        <taxon>fabids</taxon>
        <taxon>Malpighiales</taxon>
        <taxon>Salicaceae</taxon>
        <taxon>Flacourtieae</taxon>
        <taxon>Dovyalis</taxon>
    </lineage>
</organism>
<comment type="caution">
    <text evidence="2">The sequence shown here is derived from an EMBL/GenBank/DDBJ whole genome shotgun (WGS) entry which is preliminary data.</text>
</comment>
<keyword evidence="3" id="KW-1185">Reference proteome</keyword>
<dbReference type="EMBL" id="CAWUPB010001184">
    <property type="protein sequence ID" value="CAK7350983.1"/>
    <property type="molecule type" value="Genomic_DNA"/>
</dbReference>
<reference evidence="2 3" key="1">
    <citation type="submission" date="2024-01" db="EMBL/GenBank/DDBJ databases">
        <authorList>
            <person name="Waweru B."/>
        </authorList>
    </citation>
    <scope>NUCLEOTIDE SEQUENCE [LARGE SCALE GENOMIC DNA]</scope>
</reference>
<proteinExistence type="predicted"/>
<feature type="compositionally biased region" description="Polar residues" evidence="1">
    <location>
        <begin position="10"/>
        <end position="20"/>
    </location>
</feature>
<feature type="compositionally biased region" description="Low complexity" evidence="1">
    <location>
        <begin position="26"/>
        <end position="36"/>
    </location>
</feature>
<dbReference type="AlphaFoldDB" id="A0AAV1SKH2"/>
<evidence type="ECO:0000313" key="3">
    <source>
        <dbReference type="Proteomes" id="UP001314170"/>
    </source>
</evidence>
<dbReference type="Proteomes" id="UP001314170">
    <property type="component" value="Unassembled WGS sequence"/>
</dbReference>
<feature type="region of interest" description="Disordered" evidence="1">
    <location>
        <begin position="10"/>
        <end position="62"/>
    </location>
</feature>
<dbReference type="PANTHER" id="PTHR34377">
    <property type="entry name" value="TETRATRICOPEPTIDE REPEAT (TPR)-LIKE SUPERFAMILY PROTEIN"/>
    <property type="match status" value="1"/>
</dbReference>
<gene>
    <name evidence="2" type="ORF">DCAF_LOCUS23625</name>
</gene>
<dbReference type="PANTHER" id="PTHR34377:SF3">
    <property type="entry name" value="TETRATRICOPEPTIDE REPEAT (TPR)-LIKE SUPERFAMILY PROTEIN"/>
    <property type="match status" value="1"/>
</dbReference>
<sequence length="116" mass="12713">MCNASIHTISTSIPTFSGSRSAPAIPLSSLPTLTNSPSPPSPDDGGELRERHRENHHHRESIEEDCCKWLEALDIECVCGLLHNHLPVFLSKPAHEYTLYVSGSCNITYACDGKNV</sequence>